<feature type="non-terminal residue" evidence="1">
    <location>
        <position position="1"/>
    </location>
</feature>
<evidence type="ECO:0000313" key="2">
    <source>
        <dbReference type="Proteomes" id="UP001215280"/>
    </source>
</evidence>
<feature type="non-terminal residue" evidence="1">
    <location>
        <position position="115"/>
    </location>
</feature>
<sequence length="115" mass="12772">DEGSERIRDGNGREKEVTRWEFSSGRAIGRVGARADVTRVNGDARVAGDGVNLFENVVRLFVCAPPVPPTFDDTIVIPVDNNVSWLGTQRDDDTDEEFEPDGFRPQDFSVFAFPL</sequence>
<organism evidence="1 2">
    <name type="scientific">Mycena maculata</name>
    <dbReference type="NCBI Taxonomy" id="230809"/>
    <lineage>
        <taxon>Eukaryota</taxon>
        <taxon>Fungi</taxon>
        <taxon>Dikarya</taxon>
        <taxon>Basidiomycota</taxon>
        <taxon>Agaricomycotina</taxon>
        <taxon>Agaricomycetes</taxon>
        <taxon>Agaricomycetidae</taxon>
        <taxon>Agaricales</taxon>
        <taxon>Marasmiineae</taxon>
        <taxon>Mycenaceae</taxon>
        <taxon>Mycena</taxon>
    </lineage>
</organism>
<dbReference type="EMBL" id="JARJLG010000081">
    <property type="protein sequence ID" value="KAJ7750694.1"/>
    <property type="molecule type" value="Genomic_DNA"/>
</dbReference>
<reference evidence="1" key="1">
    <citation type="submission" date="2023-03" db="EMBL/GenBank/DDBJ databases">
        <title>Massive genome expansion in bonnet fungi (Mycena s.s.) driven by repeated elements and novel gene families across ecological guilds.</title>
        <authorList>
            <consortium name="Lawrence Berkeley National Laboratory"/>
            <person name="Harder C.B."/>
            <person name="Miyauchi S."/>
            <person name="Viragh M."/>
            <person name="Kuo A."/>
            <person name="Thoen E."/>
            <person name="Andreopoulos B."/>
            <person name="Lu D."/>
            <person name="Skrede I."/>
            <person name="Drula E."/>
            <person name="Henrissat B."/>
            <person name="Morin E."/>
            <person name="Kohler A."/>
            <person name="Barry K."/>
            <person name="LaButti K."/>
            <person name="Morin E."/>
            <person name="Salamov A."/>
            <person name="Lipzen A."/>
            <person name="Mereny Z."/>
            <person name="Hegedus B."/>
            <person name="Baldrian P."/>
            <person name="Stursova M."/>
            <person name="Weitz H."/>
            <person name="Taylor A."/>
            <person name="Grigoriev I.V."/>
            <person name="Nagy L.G."/>
            <person name="Martin F."/>
            <person name="Kauserud H."/>
        </authorList>
    </citation>
    <scope>NUCLEOTIDE SEQUENCE</scope>
    <source>
        <strain evidence="1">CBHHK188m</strain>
    </source>
</reference>
<keyword evidence="2" id="KW-1185">Reference proteome</keyword>
<protein>
    <submittedName>
        <fullName evidence="1">Uncharacterized protein</fullName>
    </submittedName>
</protein>
<gene>
    <name evidence="1" type="ORF">DFH07DRAFT_690627</name>
</gene>
<comment type="caution">
    <text evidence="1">The sequence shown here is derived from an EMBL/GenBank/DDBJ whole genome shotgun (WGS) entry which is preliminary data.</text>
</comment>
<evidence type="ECO:0000313" key="1">
    <source>
        <dbReference type="EMBL" id="KAJ7750694.1"/>
    </source>
</evidence>
<dbReference type="Proteomes" id="UP001215280">
    <property type="component" value="Unassembled WGS sequence"/>
</dbReference>
<dbReference type="AlphaFoldDB" id="A0AAD7IUM1"/>
<proteinExistence type="predicted"/>
<name>A0AAD7IUM1_9AGAR</name>
<accession>A0AAD7IUM1</accession>